<dbReference type="OrthoDB" id="9806956at2"/>
<comment type="similarity">
    <text evidence="2 7">Belongs to the phosphohexose mutase family.</text>
</comment>
<accession>M1WKJ1</accession>
<dbReference type="Gene3D" id="3.40.120.10">
    <property type="entry name" value="Alpha-D-Glucose-1,6-Bisphosphate, subunit A, domain 3"/>
    <property type="match status" value="3"/>
</dbReference>
<dbReference type="InterPro" id="IPR016066">
    <property type="entry name" value="A-D-PHexomutase_CS"/>
</dbReference>
<dbReference type="GO" id="GO:0000287">
    <property type="term" value="F:magnesium ion binding"/>
    <property type="evidence" value="ECO:0007669"/>
    <property type="project" value="InterPro"/>
</dbReference>
<dbReference type="GO" id="GO:0004615">
    <property type="term" value="F:phosphomannomutase activity"/>
    <property type="evidence" value="ECO:0007669"/>
    <property type="project" value="UniProtKB-EC"/>
</dbReference>
<keyword evidence="4 7" id="KW-0479">Metal-binding</keyword>
<dbReference type="Gene3D" id="3.30.310.50">
    <property type="entry name" value="Alpha-D-phosphohexomutase, C-terminal domain"/>
    <property type="match status" value="1"/>
</dbReference>
<evidence type="ECO:0000256" key="6">
    <source>
        <dbReference type="ARBA" id="ARBA00023235"/>
    </source>
</evidence>
<dbReference type="InterPro" id="IPR005846">
    <property type="entry name" value="A-D-PHexomutase_a/b/a-III"/>
</dbReference>
<dbReference type="EC" id="5.4.2.8" evidence="12"/>
<dbReference type="InterPro" id="IPR016055">
    <property type="entry name" value="A-D-PHexomutase_a/b/a-I/II/III"/>
</dbReference>
<dbReference type="InterPro" id="IPR005841">
    <property type="entry name" value="Alpha-D-phosphohexomutase_SF"/>
</dbReference>
<dbReference type="PANTHER" id="PTHR43771:SF2">
    <property type="entry name" value="PHOSPHOMANNOMUTASE_PHOSPHOGLUCOMUTASE"/>
    <property type="match status" value="1"/>
</dbReference>
<dbReference type="Pfam" id="PF02880">
    <property type="entry name" value="PGM_PMM_III"/>
    <property type="match status" value="1"/>
</dbReference>
<keyword evidence="3" id="KW-0597">Phosphoprotein</keyword>
<dbReference type="Proteomes" id="UP000011724">
    <property type="component" value="Chromosome"/>
</dbReference>
<reference evidence="12 13" key="1">
    <citation type="journal article" date="2013" name="PLoS ONE">
        <title>The first genomic and proteomic characterization of a deep-sea sulfate reducer: insights into the piezophilic lifestyle of Desulfovibrio piezophilus.</title>
        <authorList>
            <person name="Pradel N."/>
            <person name="Ji B."/>
            <person name="Gimenez G."/>
            <person name="Talla E."/>
            <person name="Lenoble P."/>
            <person name="Garel M."/>
            <person name="Tamburini C."/>
            <person name="Fourquet P."/>
            <person name="Lebrun R."/>
            <person name="Bertin P."/>
            <person name="Denis Y."/>
            <person name="Pophillat M."/>
            <person name="Barbe V."/>
            <person name="Ollivier B."/>
            <person name="Dolla A."/>
        </authorList>
    </citation>
    <scope>NUCLEOTIDE SEQUENCE [LARGE SCALE GENOMIC DNA]</scope>
    <source>
        <strain evidence="13">DSM 10523 / SB164P1</strain>
    </source>
</reference>
<dbReference type="STRING" id="1322246.BN4_12456"/>
<evidence type="ECO:0000259" key="8">
    <source>
        <dbReference type="Pfam" id="PF00408"/>
    </source>
</evidence>
<evidence type="ECO:0000313" key="12">
    <source>
        <dbReference type="EMBL" id="CCH49691.1"/>
    </source>
</evidence>
<reference evidence="13" key="2">
    <citation type="journal article" date="2013" name="Stand. Genomic Sci.">
        <title>Complete genome sequence of Desulfocapsa sulfexigens, a marine deltaproteobacterium specialized in disproportionating inorganic sulfur compounds.</title>
        <authorList>
            <person name="Finster K.W."/>
            <person name="Kjeldsen K.U."/>
            <person name="Kube M."/>
            <person name="Reinhardt R."/>
            <person name="Mussmann M."/>
            <person name="Amann R."/>
            <person name="Schreiber L."/>
        </authorList>
    </citation>
    <scope>NUCLEOTIDE SEQUENCE [LARGE SCALE GENOMIC DNA]</scope>
    <source>
        <strain evidence="13">DSM 10523 / SB164P1</strain>
    </source>
</reference>
<dbReference type="AlphaFoldDB" id="M1WKJ1"/>
<dbReference type="HOGENOM" id="CLU_016950_9_1_7"/>
<keyword evidence="5 7" id="KW-0460">Magnesium</keyword>
<organism evidence="12 13">
    <name type="scientific">Pseudodesulfovibrio piezophilus (strain DSM 21447 / JCM 15486 / C1TLV30)</name>
    <name type="common">Desulfovibrio piezophilus</name>
    <dbReference type="NCBI Taxonomy" id="1322246"/>
    <lineage>
        <taxon>Bacteria</taxon>
        <taxon>Pseudomonadati</taxon>
        <taxon>Thermodesulfobacteriota</taxon>
        <taxon>Desulfovibrionia</taxon>
        <taxon>Desulfovibrionales</taxon>
        <taxon>Desulfovibrionaceae</taxon>
    </lineage>
</organism>
<dbReference type="PATRIC" id="fig|879567.3.peg.2627"/>
<keyword evidence="6 12" id="KW-0413">Isomerase</keyword>
<evidence type="ECO:0000256" key="2">
    <source>
        <dbReference type="ARBA" id="ARBA00010231"/>
    </source>
</evidence>
<dbReference type="SUPFAM" id="SSF53738">
    <property type="entry name" value="Phosphoglucomutase, first 3 domains"/>
    <property type="match status" value="3"/>
</dbReference>
<dbReference type="Pfam" id="PF02879">
    <property type="entry name" value="PGM_PMM_II"/>
    <property type="match status" value="1"/>
</dbReference>
<feature type="domain" description="Alpha-D-phosphohexomutase alpha/beta/alpha" evidence="11">
    <location>
        <begin position="259"/>
        <end position="367"/>
    </location>
</feature>
<evidence type="ECO:0000256" key="5">
    <source>
        <dbReference type="ARBA" id="ARBA00022842"/>
    </source>
</evidence>
<dbReference type="Pfam" id="PF02878">
    <property type="entry name" value="PGM_PMM_I"/>
    <property type="match status" value="1"/>
</dbReference>
<evidence type="ECO:0000313" key="13">
    <source>
        <dbReference type="Proteomes" id="UP000011724"/>
    </source>
</evidence>
<dbReference type="InterPro" id="IPR036900">
    <property type="entry name" value="A-D-PHexomutase_C_sf"/>
</dbReference>
<dbReference type="InterPro" id="IPR005844">
    <property type="entry name" value="A-D-PHexomutase_a/b/a-I"/>
</dbReference>
<dbReference type="KEGG" id="dpi:BN4_12456"/>
<dbReference type="InterPro" id="IPR005843">
    <property type="entry name" value="A-D-PHexomutase_C"/>
</dbReference>
<dbReference type="CDD" id="cd03089">
    <property type="entry name" value="PMM_PGM"/>
    <property type="match status" value="1"/>
</dbReference>
<dbReference type="PROSITE" id="PS00710">
    <property type="entry name" value="PGM_PMM"/>
    <property type="match status" value="1"/>
</dbReference>
<dbReference type="EMBL" id="FO203427">
    <property type="protein sequence ID" value="CCH49691.1"/>
    <property type="molecule type" value="Genomic_DNA"/>
</dbReference>
<evidence type="ECO:0000256" key="7">
    <source>
        <dbReference type="RuleBase" id="RU004326"/>
    </source>
</evidence>
<dbReference type="PANTHER" id="PTHR43771">
    <property type="entry name" value="PHOSPHOMANNOMUTASE"/>
    <property type="match status" value="1"/>
</dbReference>
<name>M1WKJ1_PSEP2</name>
<dbReference type="InterPro" id="IPR005845">
    <property type="entry name" value="A-D-PHexomutase_a/b/a-II"/>
</dbReference>
<dbReference type="BioCyc" id="DPIE1322246:BN4_RS12320-MONOMER"/>
<proteinExistence type="inferred from homology"/>
<gene>
    <name evidence="12" type="primary">algC</name>
    <name evidence="12" type="ordered locus">BN4_12456</name>
</gene>
<evidence type="ECO:0000256" key="3">
    <source>
        <dbReference type="ARBA" id="ARBA00022553"/>
    </source>
</evidence>
<sequence length="459" mass="50020">MKDIKPHIFRAYDIRGIVDQDFDAEWVTVLGRACGTYFKEQGWSRAILGHDCRASSPEYQQAMAHGLAQTGVDVLCLNQVSTPVFYFAAKHLNYQAGVMITASHNPSEYNGFKVWGGASTIYGKEVTAIYDIMKAGNFPSGSGLISFHDILPTYKADLLGRCSLSSQRGRPVKVVVDGGNGAAGDLTADILETAGAEVIRLYCEPDGSFPNHHPDPVVEEYVEDLKAKVVEEGADVGIGLDGDGDRIGAVDEKGSLMFGDQLLAIYARDLLKTVPGAGVVADVKCSTLLFKDIENHGGTCEMCITGHSIVKSRMIETGAAIGGEMSGHMFFFHGYHGFDDATYGALKLMEILSRSTTPLSEYLADWPTTFTTPEIRMDCPEDIKFQVVAKAQAHFKKDHKVIDMDGARVEFGDGWGLVRASNTQGALVLRFEAESASRLTEIQTFMETPIRSWIKEFGG</sequence>
<evidence type="ECO:0000259" key="9">
    <source>
        <dbReference type="Pfam" id="PF02878"/>
    </source>
</evidence>
<feature type="domain" description="Alpha-D-phosphohexomutase C-terminal" evidence="8">
    <location>
        <begin position="374"/>
        <end position="445"/>
    </location>
</feature>
<dbReference type="Pfam" id="PF00408">
    <property type="entry name" value="PGM_PMM_IV"/>
    <property type="match status" value="1"/>
</dbReference>
<dbReference type="GO" id="GO:0005975">
    <property type="term" value="P:carbohydrate metabolic process"/>
    <property type="evidence" value="ECO:0007669"/>
    <property type="project" value="InterPro"/>
</dbReference>
<keyword evidence="13" id="KW-1185">Reference proteome</keyword>
<dbReference type="PRINTS" id="PR00509">
    <property type="entry name" value="PGMPMM"/>
</dbReference>
<dbReference type="EC" id="5.4.2.2" evidence="12"/>
<dbReference type="GO" id="GO:0004614">
    <property type="term" value="F:phosphoglucomutase activity"/>
    <property type="evidence" value="ECO:0007669"/>
    <property type="project" value="UniProtKB-EC"/>
</dbReference>
<comment type="cofactor">
    <cofactor evidence="1">
        <name>Mg(2+)</name>
        <dbReference type="ChEBI" id="CHEBI:18420"/>
    </cofactor>
</comment>
<dbReference type="eggNOG" id="COG1109">
    <property type="taxonomic scope" value="Bacteria"/>
</dbReference>
<evidence type="ECO:0000256" key="1">
    <source>
        <dbReference type="ARBA" id="ARBA00001946"/>
    </source>
</evidence>
<evidence type="ECO:0000259" key="11">
    <source>
        <dbReference type="Pfam" id="PF02880"/>
    </source>
</evidence>
<dbReference type="RefSeq" id="WP_015415734.1">
    <property type="nucleotide sequence ID" value="NC_020409.1"/>
</dbReference>
<evidence type="ECO:0000259" key="10">
    <source>
        <dbReference type="Pfam" id="PF02879"/>
    </source>
</evidence>
<protein>
    <submittedName>
        <fullName evidence="12">Phosphomannomutase/phosphoglucomutase</fullName>
        <ecNumber evidence="12">5.4.2.2</ecNumber>
        <ecNumber evidence="12">5.4.2.8</ecNumber>
    </submittedName>
</protein>
<feature type="domain" description="Alpha-D-phosphohexomutase alpha/beta/alpha" evidence="10">
    <location>
        <begin position="163"/>
        <end position="254"/>
    </location>
</feature>
<evidence type="ECO:0000256" key="4">
    <source>
        <dbReference type="ARBA" id="ARBA00022723"/>
    </source>
</evidence>
<dbReference type="SUPFAM" id="SSF55957">
    <property type="entry name" value="Phosphoglucomutase, C-terminal domain"/>
    <property type="match status" value="1"/>
</dbReference>
<feature type="domain" description="Alpha-D-phosphohexomutase alpha/beta/alpha" evidence="9">
    <location>
        <begin position="8"/>
        <end position="137"/>
    </location>
</feature>